<keyword evidence="3" id="KW-0805">Transcription regulation</keyword>
<keyword evidence="1" id="KW-0479">Metal-binding</keyword>
<dbReference type="InterPro" id="IPR001138">
    <property type="entry name" value="Zn2Cys6_DnaBD"/>
</dbReference>
<dbReference type="AlphaFoldDB" id="A0A8H7N873"/>
<protein>
    <recommendedName>
        <fullName evidence="8">Zn(2)-C6 fungal-type domain-containing protein</fullName>
    </recommendedName>
</protein>
<evidence type="ECO:0000256" key="4">
    <source>
        <dbReference type="ARBA" id="ARBA00023163"/>
    </source>
</evidence>
<evidence type="ECO:0000313" key="7">
    <source>
        <dbReference type="Proteomes" id="UP000616885"/>
    </source>
</evidence>
<dbReference type="Gene3D" id="4.10.240.10">
    <property type="entry name" value="Zn(2)-C6 fungal-type DNA-binding domain"/>
    <property type="match status" value="1"/>
</dbReference>
<organism evidence="6 7">
    <name type="scientific">Bionectria ochroleuca</name>
    <name type="common">Gliocladium roseum</name>
    <dbReference type="NCBI Taxonomy" id="29856"/>
    <lineage>
        <taxon>Eukaryota</taxon>
        <taxon>Fungi</taxon>
        <taxon>Dikarya</taxon>
        <taxon>Ascomycota</taxon>
        <taxon>Pezizomycotina</taxon>
        <taxon>Sordariomycetes</taxon>
        <taxon>Hypocreomycetidae</taxon>
        <taxon>Hypocreales</taxon>
        <taxon>Bionectriaceae</taxon>
        <taxon>Clonostachys</taxon>
    </lineage>
</organism>
<sequence length="415" mass="46957">MSARKNPRFSVTRQKACDHCAATKTRCKAQPCERCAARKTVCSYMETLPGDIPMGEDSDDDVQDVADHQENLGPDPALVALLEGFKGPNTSVQVLTTDGSSLPVMDVEGAKASLIFIPDQVEKEKVMDFTNIRLACTVPAEQIQNRWLNRMVLKSYAGTAIRGRGILPFVHPLQTADPSQTADDGWCEPLSTCLSTVRVLDNPILGPEQRTADLIREKMSKIQNEYLRYSGEMKVLAAFQAYLTYTLTLFFYVKQDRDDYLANAMVILQALARHVTMQGLVTPMRARNCRHIWEEWVAGEAKRRTILVMYLFDALLAVRDGLPTYLMVELQNLPAPGPKSLWQETVRSDWKTAYTSYETHWDNGSYLQIVELWTPPSTFSRLDAETRQNRIDLWLEDIDEFGTFFYACMASAQNI</sequence>
<dbReference type="PANTHER" id="PTHR47660">
    <property type="entry name" value="TRANSCRIPTION FACTOR WITH C2H2 AND ZN(2)-CYS(6) DNA BINDING DOMAIN (EUROFUNG)-RELATED-RELATED"/>
    <property type="match status" value="1"/>
</dbReference>
<reference evidence="6" key="1">
    <citation type="submission" date="2020-10" db="EMBL/GenBank/DDBJ databases">
        <title>High-Quality Genome Resource of Clonostachys rosea strain S41 by Oxford Nanopore Long-Read Sequencing.</title>
        <authorList>
            <person name="Wang H."/>
        </authorList>
    </citation>
    <scope>NUCLEOTIDE SEQUENCE</scope>
    <source>
        <strain evidence="6">S41</strain>
    </source>
</reference>
<gene>
    <name evidence="6" type="ORF">IM811_015178</name>
</gene>
<dbReference type="CDD" id="cd00067">
    <property type="entry name" value="GAL4"/>
    <property type="match status" value="1"/>
</dbReference>
<dbReference type="GO" id="GO:0000981">
    <property type="term" value="F:DNA-binding transcription factor activity, RNA polymerase II-specific"/>
    <property type="evidence" value="ECO:0007669"/>
    <property type="project" value="InterPro"/>
</dbReference>
<evidence type="ECO:0000256" key="2">
    <source>
        <dbReference type="ARBA" id="ARBA00022833"/>
    </source>
</evidence>
<evidence type="ECO:0008006" key="8">
    <source>
        <dbReference type="Google" id="ProtNLM"/>
    </source>
</evidence>
<name>A0A8H7N873_BIOOC</name>
<comment type="caution">
    <text evidence="6">The sequence shown here is derived from an EMBL/GenBank/DDBJ whole genome shotgun (WGS) entry which is preliminary data.</text>
</comment>
<evidence type="ECO:0000256" key="5">
    <source>
        <dbReference type="ARBA" id="ARBA00023242"/>
    </source>
</evidence>
<evidence type="ECO:0000256" key="1">
    <source>
        <dbReference type="ARBA" id="ARBA00022723"/>
    </source>
</evidence>
<keyword evidence="4" id="KW-0804">Transcription</keyword>
<evidence type="ECO:0000256" key="3">
    <source>
        <dbReference type="ARBA" id="ARBA00023015"/>
    </source>
</evidence>
<keyword evidence="2" id="KW-0862">Zinc</keyword>
<dbReference type="PANTHER" id="PTHR47660:SF3">
    <property type="entry name" value="FINGER DOMAIN PROTEIN, PUTATIVE (AFU_ORTHOLOGUE AFUA_4G03310)-RELATED"/>
    <property type="match status" value="1"/>
</dbReference>
<dbReference type="GO" id="GO:0008270">
    <property type="term" value="F:zinc ion binding"/>
    <property type="evidence" value="ECO:0007669"/>
    <property type="project" value="InterPro"/>
</dbReference>
<dbReference type="InterPro" id="IPR036864">
    <property type="entry name" value="Zn2-C6_fun-type_DNA-bd_sf"/>
</dbReference>
<keyword evidence="5" id="KW-0539">Nucleus</keyword>
<dbReference type="Proteomes" id="UP000616885">
    <property type="component" value="Unassembled WGS sequence"/>
</dbReference>
<accession>A0A8H7N873</accession>
<dbReference type="SUPFAM" id="SSF57701">
    <property type="entry name" value="Zn2/Cys6 DNA-binding domain"/>
    <property type="match status" value="1"/>
</dbReference>
<evidence type="ECO:0000313" key="6">
    <source>
        <dbReference type="EMBL" id="KAF9750958.1"/>
    </source>
</evidence>
<dbReference type="EMBL" id="JADCTT010000006">
    <property type="protein sequence ID" value="KAF9750958.1"/>
    <property type="molecule type" value="Genomic_DNA"/>
</dbReference>
<proteinExistence type="predicted"/>